<evidence type="ECO:0000259" key="5">
    <source>
        <dbReference type="SMART" id="SM00156"/>
    </source>
</evidence>
<keyword evidence="4" id="KW-0464">Manganese</keyword>
<dbReference type="EC" id="3.1.3.16" evidence="1"/>
<sequence length="175" mass="20019">MFSCYRLYKLEVEAARRNFQVISPNVEAWLTNVNKTTADVAGVMRGRIEVKEILIEESNVQPVNSPVTVCGDIHGQFHDLMKLFQTGGHVPDTNYIFMGDFVDRGYNSLEVFTILLLLKARIQLDVISLQTEGKDYAGFPILRHSQSKLKLYLLIMMRSLNPEIERGRVHGSFER</sequence>
<reference evidence="6" key="1">
    <citation type="submission" date="2023-12" db="EMBL/GenBank/DDBJ databases">
        <title>Genome assembly of Anisodus tanguticus.</title>
        <authorList>
            <person name="Wang Y.-J."/>
        </authorList>
    </citation>
    <scope>NUCLEOTIDE SEQUENCE</scope>
    <source>
        <strain evidence="6">KB-2021</strain>
        <tissue evidence="6">Leaf</tissue>
    </source>
</reference>
<keyword evidence="2" id="KW-0479">Metal-binding</keyword>
<evidence type="ECO:0000256" key="4">
    <source>
        <dbReference type="ARBA" id="ARBA00023211"/>
    </source>
</evidence>
<dbReference type="Gene3D" id="3.60.21.10">
    <property type="match status" value="1"/>
</dbReference>
<comment type="caution">
    <text evidence="6">The sequence shown here is derived from an EMBL/GenBank/DDBJ whole genome shotgun (WGS) entry which is preliminary data.</text>
</comment>
<dbReference type="PANTHER" id="PTHR45619">
    <property type="entry name" value="SERINE/THREONINE-PROTEIN PHOSPHATASE PP2A-RELATED"/>
    <property type="match status" value="1"/>
</dbReference>
<dbReference type="Proteomes" id="UP001291623">
    <property type="component" value="Unassembled WGS sequence"/>
</dbReference>
<dbReference type="GO" id="GO:0046872">
    <property type="term" value="F:metal ion binding"/>
    <property type="evidence" value="ECO:0007669"/>
    <property type="project" value="UniProtKB-KW"/>
</dbReference>
<dbReference type="InterPro" id="IPR006186">
    <property type="entry name" value="Ser/Thr-sp_prot-phosphatase"/>
</dbReference>
<dbReference type="SMART" id="SM00156">
    <property type="entry name" value="PP2Ac"/>
    <property type="match status" value="1"/>
</dbReference>
<evidence type="ECO:0000313" key="6">
    <source>
        <dbReference type="EMBL" id="KAK4377638.1"/>
    </source>
</evidence>
<dbReference type="EMBL" id="JAVYJV010000002">
    <property type="protein sequence ID" value="KAK4377638.1"/>
    <property type="molecule type" value="Genomic_DNA"/>
</dbReference>
<dbReference type="InterPro" id="IPR029052">
    <property type="entry name" value="Metallo-depent_PP-like"/>
</dbReference>
<gene>
    <name evidence="6" type="ORF">RND71_003934</name>
</gene>
<name>A0AAE1SU67_9SOLA</name>
<dbReference type="AlphaFoldDB" id="A0AAE1SU67"/>
<dbReference type="GO" id="GO:0004722">
    <property type="term" value="F:protein serine/threonine phosphatase activity"/>
    <property type="evidence" value="ECO:0007669"/>
    <property type="project" value="UniProtKB-EC"/>
</dbReference>
<keyword evidence="3" id="KW-0378">Hydrolase</keyword>
<organism evidence="6 7">
    <name type="scientific">Anisodus tanguticus</name>
    <dbReference type="NCBI Taxonomy" id="243964"/>
    <lineage>
        <taxon>Eukaryota</taxon>
        <taxon>Viridiplantae</taxon>
        <taxon>Streptophyta</taxon>
        <taxon>Embryophyta</taxon>
        <taxon>Tracheophyta</taxon>
        <taxon>Spermatophyta</taxon>
        <taxon>Magnoliopsida</taxon>
        <taxon>eudicotyledons</taxon>
        <taxon>Gunneridae</taxon>
        <taxon>Pentapetalae</taxon>
        <taxon>asterids</taxon>
        <taxon>lamiids</taxon>
        <taxon>Solanales</taxon>
        <taxon>Solanaceae</taxon>
        <taxon>Solanoideae</taxon>
        <taxon>Hyoscyameae</taxon>
        <taxon>Anisodus</taxon>
    </lineage>
</organism>
<dbReference type="PRINTS" id="PR00114">
    <property type="entry name" value="STPHPHTASE"/>
</dbReference>
<dbReference type="InterPro" id="IPR004843">
    <property type="entry name" value="Calcineurin-like_PHP"/>
</dbReference>
<accession>A0AAE1SU67</accession>
<evidence type="ECO:0000313" key="7">
    <source>
        <dbReference type="Proteomes" id="UP001291623"/>
    </source>
</evidence>
<dbReference type="SUPFAM" id="SSF56300">
    <property type="entry name" value="Metallo-dependent phosphatases"/>
    <property type="match status" value="1"/>
</dbReference>
<proteinExistence type="predicted"/>
<dbReference type="Pfam" id="PF00149">
    <property type="entry name" value="Metallophos"/>
    <property type="match status" value="1"/>
</dbReference>
<feature type="domain" description="Serine/threonine specific protein phosphatases" evidence="5">
    <location>
        <begin position="38"/>
        <end position="172"/>
    </location>
</feature>
<evidence type="ECO:0000256" key="1">
    <source>
        <dbReference type="ARBA" id="ARBA00013081"/>
    </source>
</evidence>
<protein>
    <recommendedName>
        <fullName evidence="1">protein-serine/threonine phosphatase</fullName>
        <ecNumber evidence="1">3.1.3.16</ecNumber>
    </recommendedName>
</protein>
<dbReference type="InterPro" id="IPR047129">
    <property type="entry name" value="PPA2-like"/>
</dbReference>
<evidence type="ECO:0000256" key="3">
    <source>
        <dbReference type="ARBA" id="ARBA00022801"/>
    </source>
</evidence>
<evidence type="ECO:0000256" key="2">
    <source>
        <dbReference type="ARBA" id="ARBA00022723"/>
    </source>
</evidence>
<keyword evidence="7" id="KW-1185">Reference proteome</keyword>